<evidence type="ECO:0000313" key="3">
    <source>
        <dbReference type="Proteomes" id="UP000218272"/>
    </source>
</evidence>
<feature type="region of interest" description="Disordered" evidence="1">
    <location>
        <begin position="51"/>
        <end position="130"/>
    </location>
</feature>
<keyword evidence="3" id="KW-1185">Reference proteome</keyword>
<name>A0A1E1F3W3_9SPHN</name>
<dbReference type="RefSeq" id="WP_123905492.1">
    <property type="nucleotide sequence ID" value="NZ_AP017655.1"/>
</dbReference>
<evidence type="ECO:0000256" key="1">
    <source>
        <dbReference type="SAM" id="MobiDB-lite"/>
    </source>
</evidence>
<evidence type="ECO:0000313" key="2">
    <source>
        <dbReference type="EMBL" id="BAV65197.1"/>
    </source>
</evidence>
<gene>
    <name evidence="2" type="ORF">SCLO_1021570</name>
</gene>
<dbReference type="KEGG" id="sclo:SCLO_1021570"/>
<reference evidence="2 3" key="1">
    <citation type="submission" date="2016-10" db="EMBL/GenBank/DDBJ databases">
        <title>Complete Genome Sequence of the Nonylphenol-Degrading Bacterium Sphingobium cloacae JCM 10874T.</title>
        <authorList>
            <person name="Ootsuka M."/>
            <person name="Nishizawa T."/>
            <person name="Ohta H."/>
        </authorList>
    </citation>
    <scope>NUCLEOTIDE SEQUENCE [LARGE SCALE GENOMIC DNA]</scope>
    <source>
        <strain evidence="2 3">JCM 10874</strain>
    </source>
</reference>
<protein>
    <submittedName>
        <fullName evidence="2">Uncharacterized protein</fullName>
    </submittedName>
</protein>
<dbReference type="AlphaFoldDB" id="A0A1E1F3W3"/>
<organism evidence="2 3">
    <name type="scientific">Sphingobium cloacae</name>
    <dbReference type="NCBI Taxonomy" id="120107"/>
    <lineage>
        <taxon>Bacteria</taxon>
        <taxon>Pseudomonadati</taxon>
        <taxon>Pseudomonadota</taxon>
        <taxon>Alphaproteobacteria</taxon>
        <taxon>Sphingomonadales</taxon>
        <taxon>Sphingomonadaceae</taxon>
        <taxon>Sphingobium</taxon>
    </lineage>
</organism>
<sequence length="130" mass="14279">MTLSRHFADRKLPGIAIFKDNIANLDALPKDWAGDDEGYLLFLNHRPELCGHGKTERASPLPRHDRRSVAGEGEGARSGAPAHAGRRLSPLPDLLPGALRSLDKDRRLQRARRAPDLPLDGVRGRPGDRA</sequence>
<dbReference type="Proteomes" id="UP000218272">
    <property type="component" value="Chromosome SCLO_1"/>
</dbReference>
<proteinExistence type="predicted"/>
<accession>A0A1E1F3W3</accession>
<dbReference type="EMBL" id="AP017655">
    <property type="protein sequence ID" value="BAV65197.1"/>
    <property type="molecule type" value="Genomic_DNA"/>
</dbReference>